<dbReference type="RefSeq" id="WP_296952811.1">
    <property type="nucleotide sequence ID" value="NZ_LT599021.1"/>
</dbReference>
<feature type="transmembrane region" description="Helical" evidence="1">
    <location>
        <begin position="201"/>
        <end position="220"/>
    </location>
</feature>
<dbReference type="Pfam" id="PF01757">
    <property type="entry name" value="Acyl_transf_3"/>
    <property type="match status" value="1"/>
</dbReference>
<keyword evidence="1" id="KW-1133">Transmembrane helix</keyword>
<feature type="transmembrane region" description="Helical" evidence="1">
    <location>
        <begin position="319"/>
        <end position="341"/>
    </location>
</feature>
<proteinExistence type="predicted"/>
<accession>A0A212KG17</accession>
<feature type="transmembrane region" description="Helical" evidence="1">
    <location>
        <begin position="12"/>
        <end position="29"/>
    </location>
</feature>
<keyword evidence="1" id="KW-0812">Transmembrane</keyword>
<dbReference type="InterPro" id="IPR002656">
    <property type="entry name" value="Acyl_transf_3_dom"/>
</dbReference>
<gene>
    <name evidence="3" type="ORF">KL86DYS2_20170</name>
</gene>
<dbReference type="AlphaFoldDB" id="A0A212KG17"/>
<evidence type="ECO:0000313" key="3">
    <source>
        <dbReference type="EMBL" id="SBW10676.1"/>
    </source>
</evidence>
<dbReference type="InterPro" id="IPR050879">
    <property type="entry name" value="Acyltransferase_3"/>
</dbReference>
<evidence type="ECO:0000259" key="2">
    <source>
        <dbReference type="Pfam" id="PF01757"/>
    </source>
</evidence>
<evidence type="ECO:0000256" key="1">
    <source>
        <dbReference type="SAM" id="Phobius"/>
    </source>
</evidence>
<feature type="transmembrane region" description="Helical" evidence="1">
    <location>
        <begin position="85"/>
        <end position="102"/>
    </location>
</feature>
<dbReference type="EMBL" id="FLUL01000002">
    <property type="protein sequence ID" value="SBW10676.1"/>
    <property type="molecule type" value="Genomic_DNA"/>
</dbReference>
<feature type="transmembrane region" description="Helical" evidence="1">
    <location>
        <begin position="170"/>
        <end position="189"/>
    </location>
</feature>
<organism evidence="3">
    <name type="scientific">uncultured Dysgonomonas sp</name>
    <dbReference type="NCBI Taxonomy" id="206096"/>
    <lineage>
        <taxon>Bacteria</taxon>
        <taxon>Pseudomonadati</taxon>
        <taxon>Bacteroidota</taxon>
        <taxon>Bacteroidia</taxon>
        <taxon>Bacteroidales</taxon>
        <taxon>Dysgonomonadaceae</taxon>
        <taxon>Dysgonomonas</taxon>
        <taxon>environmental samples</taxon>
    </lineage>
</organism>
<keyword evidence="1" id="KW-0472">Membrane</keyword>
<sequence>MEPPKYQYIDSLRGIAILLVVLVHVGIVLDNMIDYFPKDSLLLSIIGNGAYGVQLFLIVSAYTLTMSHYNRLNESHINRNFFIRRFFRIAPMYYIAIIYFTLDKYLQFNFVNPDFSAIPIRSMLSNIFFTNALIPEHTNNYVPGGWSVSVEFLFYFMLPFICSKIKTVNAALLLFLSTLTLALIIDPFIKANTIYPYFHEYNFFVQLPVFPLGILAYFFLNREQHEIKPFTWGYLLGMMIVFCYISVPKHIMFSLVFVLLLIIQARYSFKLFSNRFLAEVGKVSFSMYLLHFAVVYLFNRFGFYRIIEVTDFTTSLLNFLLMYIVVAGVAFAISSITYRIIEVPGQNLGKRLIKKLSFDPISHTKAINGN</sequence>
<feature type="domain" description="Acyltransferase 3" evidence="2">
    <location>
        <begin position="7"/>
        <end position="337"/>
    </location>
</feature>
<feature type="transmembrane region" description="Helical" evidence="1">
    <location>
        <begin position="41"/>
        <end position="64"/>
    </location>
</feature>
<dbReference type="GO" id="GO:0016747">
    <property type="term" value="F:acyltransferase activity, transferring groups other than amino-acyl groups"/>
    <property type="evidence" value="ECO:0007669"/>
    <property type="project" value="InterPro"/>
</dbReference>
<reference evidence="3" key="1">
    <citation type="submission" date="2016-04" db="EMBL/GenBank/DDBJ databases">
        <authorList>
            <person name="Evans L.H."/>
            <person name="Alamgir A."/>
            <person name="Owens N."/>
            <person name="Weber N.D."/>
            <person name="Virtaneva K."/>
            <person name="Barbian K."/>
            <person name="Babar A."/>
            <person name="Rosenke K."/>
        </authorList>
    </citation>
    <scope>NUCLEOTIDE SEQUENCE</scope>
    <source>
        <strain evidence="3">86-2</strain>
    </source>
</reference>
<feature type="transmembrane region" description="Helical" evidence="1">
    <location>
        <begin position="141"/>
        <end position="158"/>
    </location>
</feature>
<feature type="transmembrane region" description="Helical" evidence="1">
    <location>
        <begin position="285"/>
        <end position="307"/>
    </location>
</feature>
<dbReference type="PANTHER" id="PTHR23028">
    <property type="entry name" value="ACETYLTRANSFERASE"/>
    <property type="match status" value="1"/>
</dbReference>
<name>A0A212KG17_9BACT</name>
<protein>
    <recommendedName>
        <fullName evidence="2">Acyltransferase 3 domain-containing protein</fullName>
    </recommendedName>
</protein>